<dbReference type="OrthoDB" id="416119at2759"/>
<dbReference type="AlphaFoldDB" id="A0A9P5ZQP6"/>
<dbReference type="Proteomes" id="UP000807025">
    <property type="component" value="Unassembled WGS sequence"/>
</dbReference>
<gene>
    <name evidence="2" type="ORF">BDN71DRAFT_1484417</name>
</gene>
<dbReference type="Gene3D" id="3.60.10.10">
    <property type="entry name" value="Endonuclease/exonuclease/phosphatase"/>
    <property type="match status" value="1"/>
</dbReference>
<evidence type="ECO:0000313" key="2">
    <source>
        <dbReference type="EMBL" id="KAF9490619.1"/>
    </source>
</evidence>
<proteinExistence type="predicted"/>
<protein>
    <submittedName>
        <fullName evidence="2">Uncharacterized protein</fullName>
    </submittedName>
</protein>
<dbReference type="SUPFAM" id="SSF56219">
    <property type="entry name" value="DNase I-like"/>
    <property type="match status" value="1"/>
</dbReference>
<organism evidence="2 3">
    <name type="scientific">Pleurotus eryngii</name>
    <name type="common">Boletus of the steppes</name>
    <dbReference type="NCBI Taxonomy" id="5323"/>
    <lineage>
        <taxon>Eukaryota</taxon>
        <taxon>Fungi</taxon>
        <taxon>Dikarya</taxon>
        <taxon>Basidiomycota</taxon>
        <taxon>Agaricomycotina</taxon>
        <taxon>Agaricomycetes</taxon>
        <taxon>Agaricomycetidae</taxon>
        <taxon>Agaricales</taxon>
        <taxon>Pleurotineae</taxon>
        <taxon>Pleurotaceae</taxon>
        <taxon>Pleurotus</taxon>
    </lineage>
</organism>
<sequence>MIQNLFSWRLRIKASADPNKPMQRAGIAAVLNRGEFDAEHAKCIEIVLGRALIVKAQIHGGKKLSILGIYAPNSEAIDRMPARLERNAATEALDKLKLELRLRDGWRTTYPDSVRFTFTQTRIRENDQIDRIYVASKILERAREWDMKPSGLKSADHWMVSVQMSTEGAPEIRRDRWTVPEQVLNDKRFLEEACKTAQKWADTAKARNAERTNNANPQELYIKYKNEILTTARERDKALTRGGENNMVMDPDKPPDPAKRHYVQAEKSKPKQTHDQT</sequence>
<evidence type="ECO:0000256" key="1">
    <source>
        <dbReference type="SAM" id="MobiDB-lite"/>
    </source>
</evidence>
<evidence type="ECO:0000313" key="3">
    <source>
        <dbReference type="Proteomes" id="UP000807025"/>
    </source>
</evidence>
<reference evidence="2" key="1">
    <citation type="submission" date="2020-11" db="EMBL/GenBank/DDBJ databases">
        <authorList>
            <consortium name="DOE Joint Genome Institute"/>
            <person name="Ahrendt S."/>
            <person name="Riley R."/>
            <person name="Andreopoulos W."/>
            <person name="Labutti K."/>
            <person name="Pangilinan J."/>
            <person name="Ruiz-Duenas F.J."/>
            <person name="Barrasa J.M."/>
            <person name="Sanchez-Garcia M."/>
            <person name="Camarero S."/>
            <person name="Miyauchi S."/>
            <person name="Serrano A."/>
            <person name="Linde D."/>
            <person name="Babiker R."/>
            <person name="Drula E."/>
            <person name="Ayuso-Fernandez I."/>
            <person name="Pacheco R."/>
            <person name="Padilla G."/>
            <person name="Ferreira P."/>
            <person name="Barriuso J."/>
            <person name="Kellner H."/>
            <person name="Castanera R."/>
            <person name="Alfaro M."/>
            <person name="Ramirez L."/>
            <person name="Pisabarro A.G."/>
            <person name="Kuo A."/>
            <person name="Tritt A."/>
            <person name="Lipzen A."/>
            <person name="He G."/>
            <person name="Yan M."/>
            <person name="Ng V."/>
            <person name="Cullen D."/>
            <person name="Martin F."/>
            <person name="Rosso M.-N."/>
            <person name="Henrissat B."/>
            <person name="Hibbett D."/>
            <person name="Martinez A.T."/>
            <person name="Grigoriev I.V."/>
        </authorList>
    </citation>
    <scope>NUCLEOTIDE SEQUENCE</scope>
    <source>
        <strain evidence="2">ATCC 90797</strain>
    </source>
</reference>
<feature type="compositionally biased region" description="Basic and acidic residues" evidence="1">
    <location>
        <begin position="250"/>
        <end position="277"/>
    </location>
</feature>
<dbReference type="EMBL" id="MU154637">
    <property type="protein sequence ID" value="KAF9490619.1"/>
    <property type="molecule type" value="Genomic_DNA"/>
</dbReference>
<comment type="caution">
    <text evidence="2">The sequence shown here is derived from an EMBL/GenBank/DDBJ whole genome shotgun (WGS) entry which is preliminary data.</text>
</comment>
<feature type="region of interest" description="Disordered" evidence="1">
    <location>
        <begin position="238"/>
        <end position="277"/>
    </location>
</feature>
<keyword evidence="3" id="KW-1185">Reference proteome</keyword>
<dbReference type="InterPro" id="IPR036691">
    <property type="entry name" value="Endo/exonu/phosph_ase_sf"/>
</dbReference>
<accession>A0A9P5ZQP6</accession>
<name>A0A9P5ZQP6_PLEER</name>